<evidence type="ECO:0000313" key="3">
    <source>
        <dbReference type="Proteomes" id="UP000650467"/>
    </source>
</evidence>
<feature type="compositionally biased region" description="Polar residues" evidence="1">
    <location>
        <begin position="17"/>
        <end position="30"/>
    </location>
</feature>
<feature type="compositionally biased region" description="Low complexity" evidence="1">
    <location>
        <begin position="298"/>
        <end position="323"/>
    </location>
</feature>
<feature type="compositionally biased region" description="Low complexity" evidence="1">
    <location>
        <begin position="95"/>
        <end position="119"/>
    </location>
</feature>
<feature type="compositionally biased region" description="Pro residues" evidence="1">
    <location>
        <begin position="380"/>
        <end position="389"/>
    </location>
</feature>
<feature type="region of interest" description="Disordered" evidence="1">
    <location>
        <begin position="260"/>
        <end position="468"/>
    </location>
</feature>
<evidence type="ECO:0000256" key="1">
    <source>
        <dbReference type="SAM" id="MobiDB-lite"/>
    </source>
</evidence>
<feature type="region of interest" description="Disordered" evidence="1">
    <location>
        <begin position="481"/>
        <end position="500"/>
    </location>
</feature>
<feature type="region of interest" description="Disordered" evidence="1">
    <location>
        <begin position="1"/>
        <end position="206"/>
    </location>
</feature>
<reference evidence="2" key="1">
    <citation type="journal article" date="2020" name="bioRxiv">
        <title>Comparative genomics of Chlamydomonas.</title>
        <authorList>
            <person name="Craig R.J."/>
            <person name="Hasan A.R."/>
            <person name="Ness R.W."/>
            <person name="Keightley P.D."/>
        </authorList>
    </citation>
    <scope>NUCLEOTIDE SEQUENCE</scope>
    <source>
        <strain evidence="2">SAG 7.73</strain>
    </source>
</reference>
<name>A0A835TAF5_CHLIN</name>
<dbReference type="EMBL" id="JAEHOC010000012">
    <property type="protein sequence ID" value="KAG2436729.1"/>
    <property type="molecule type" value="Genomic_DNA"/>
</dbReference>
<dbReference type="AlphaFoldDB" id="A0A835TAF5"/>
<dbReference type="Proteomes" id="UP000650467">
    <property type="component" value="Unassembled WGS sequence"/>
</dbReference>
<comment type="caution">
    <text evidence="2">The sequence shown here is derived from an EMBL/GenBank/DDBJ whole genome shotgun (WGS) entry which is preliminary data.</text>
</comment>
<evidence type="ECO:0000313" key="2">
    <source>
        <dbReference type="EMBL" id="KAG2436729.1"/>
    </source>
</evidence>
<protein>
    <submittedName>
        <fullName evidence="2">Uncharacterized protein</fullName>
    </submittedName>
</protein>
<proteinExistence type="predicted"/>
<dbReference type="OrthoDB" id="553120at2759"/>
<feature type="region of interest" description="Disordered" evidence="1">
    <location>
        <begin position="512"/>
        <end position="544"/>
    </location>
</feature>
<keyword evidence="3" id="KW-1185">Reference proteome</keyword>
<feature type="compositionally biased region" description="Polar residues" evidence="1">
    <location>
        <begin position="1"/>
        <end position="10"/>
    </location>
</feature>
<gene>
    <name evidence="2" type="ORF">HXX76_006253</name>
</gene>
<feature type="compositionally biased region" description="Low complexity" evidence="1">
    <location>
        <begin position="425"/>
        <end position="468"/>
    </location>
</feature>
<feature type="compositionally biased region" description="Low complexity" evidence="1">
    <location>
        <begin position="364"/>
        <end position="379"/>
    </location>
</feature>
<organism evidence="2 3">
    <name type="scientific">Chlamydomonas incerta</name>
    <dbReference type="NCBI Taxonomy" id="51695"/>
    <lineage>
        <taxon>Eukaryota</taxon>
        <taxon>Viridiplantae</taxon>
        <taxon>Chlorophyta</taxon>
        <taxon>core chlorophytes</taxon>
        <taxon>Chlorophyceae</taxon>
        <taxon>CS clade</taxon>
        <taxon>Chlamydomonadales</taxon>
        <taxon>Chlamydomonadaceae</taxon>
        <taxon>Chlamydomonas</taxon>
    </lineage>
</organism>
<feature type="compositionally biased region" description="Basic and acidic residues" evidence="1">
    <location>
        <begin position="169"/>
        <end position="185"/>
    </location>
</feature>
<sequence length="544" mass="53774">MLPSELSSPSPHCHRTTPASPGTGSESTATPRMLPPLFLMHSPHGANSAYVTPHTARTTPAAVDLGDGGGESGSTPAGDDREAAPSPHGPMNGGRAPRSSPAAEPGPSPQQQQQQRASPHYASPPRLEGAGGAAHAPRVGLATAKSAPVHGSPPVAGGVGHEGGQEEGASVRRERRRRSEALARVDEEDAAEPERPAAPSVLGGPLRLLTEDVFLASSAATATDAMGASLAQEDAAAEAAAGGRAGACQAAVAAEQRLGGACAGPDRPGERPRSAAGGSSDELAHSPSGSAGARRTSEAAGTEAAADTAAPAMAAASAAQSSAPCVDPVGAVAPSPPHVQPIAAAVPSPLQATPQRSPQPPRHAWPAAAVAAARGSRPSPAQPPQPPQQPSRSPAAPPRGSGTPAAAQQLEQPRPSPGPGSRQLGPSAASPVAAPPARRTPSVAASPAAAPARSPAPGPTTRGGAAAASANPFASVYSGAASGRLRSTPPPPHAFSMHASASTRLALQDVLSSRRSVNRGGGFSSSMSVNGLGGNIDFRPKWRF</sequence>
<accession>A0A835TAF5</accession>